<protein>
    <recommendedName>
        <fullName evidence="5">DUF4064 domain-containing protein</fullName>
    </recommendedName>
</protein>
<feature type="transmembrane region" description="Helical" evidence="2">
    <location>
        <begin position="188"/>
        <end position="205"/>
    </location>
</feature>
<dbReference type="RefSeq" id="WP_157389385.1">
    <property type="nucleotide sequence ID" value="NZ_WRPP01000004.1"/>
</dbReference>
<dbReference type="EMBL" id="WRPP01000004">
    <property type="protein sequence ID" value="MVU79740.1"/>
    <property type="molecule type" value="Genomic_DNA"/>
</dbReference>
<keyword evidence="2" id="KW-1133">Transmembrane helix</keyword>
<comment type="caution">
    <text evidence="3">The sequence shown here is derived from an EMBL/GenBank/DDBJ whole genome shotgun (WGS) entry which is preliminary data.</text>
</comment>
<dbReference type="AlphaFoldDB" id="A0A7K1UZD4"/>
<organism evidence="3 4">
    <name type="scientific">Nocardia terrae</name>
    <dbReference type="NCBI Taxonomy" id="2675851"/>
    <lineage>
        <taxon>Bacteria</taxon>
        <taxon>Bacillati</taxon>
        <taxon>Actinomycetota</taxon>
        <taxon>Actinomycetes</taxon>
        <taxon>Mycobacteriales</taxon>
        <taxon>Nocardiaceae</taxon>
        <taxon>Nocardia</taxon>
    </lineage>
</organism>
<evidence type="ECO:0008006" key="5">
    <source>
        <dbReference type="Google" id="ProtNLM"/>
    </source>
</evidence>
<evidence type="ECO:0000313" key="4">
    <source>
        <dbReference type="Proteomes" id="UP000466794"/>
    </source>
</evidence>
<reference evidence="3 4" key="1">
    <citation type="submission" date="2019-12" db="EMBL/GenBank/DDBJ databases">
        <title>Nocardia sp. nov. ET3-3 isolated from soil.</title>
        <authorList>
            <person name="Kanchanasin P."/>
            <person name="Tanasupawat S."/>
            <person name="Yuki M."/>
            <person name="Kudo T."/>
        </authorList>
    </citation>
    <scope>NUCLEOTIDE SEQUENCE [LARGE SCALE GENOMIC DNA]</scope>
    <source>
        <strain evidence="3 4">ET3-3</strain>
    </source>
</reference>
<feature type="region of interest" description="Disordered" evidence="1">
    <location>
        <begin position="1"/>
        <end position="46"/>
    </location>
</feature>
<keyword evidence="4" id="KW-1185">Reference proteome</keyword>
<feature type="compositionally biased region" description="Low complexity" evidence="1">
    <location>
        <begin position="27"/>
        <end position="46"/>
    </location>
</feature>
<gene>
    <name evidence="3" type="ORF">GPX89_21165</name>
</gene>
<feature type="transmembrane region" description="Helical" evidence="2">
    <location>
        <begin position="130"/>
        <end position="157"/>
    </location>
</feature>
<keyword evidence="2" id="KW-0472">Membrane</keyword>
<evidence type="ECO:0000256" key="2">
    <source>
        <dbReference type="SAM" id="Phobius"/>
    </source>
</evidence>
<feature type="transmembrane region" description="Helical" evidence="2">
    <location>
        <begin position="87"/>
        <end position="110"/>
    </location>
</feature>
<evidence type="ECO:0000256" key="1">
    <source>
        <dbReference type="SAM" id="MobiDB-lite"/>
    </source>
</evidence>
<proteinExistence type="predicted"/>
<dbReference type="Proteomes" id="UP000466794">
    <property type="component" value="Unassembled WGS sequence"/>
</dbReference>
<keyword evidence="2" id="KW-0812">Transmembrane</keyword>
<evidence type="ECO:0000313" key="3">
    <source>
        <dbReference type="EMBL" id="MVU79740.1"/>
    </source>
</evidence>
<accession>A0A7K1UZD4</accession>
<name>A0A7K1UZD4_9NOCA</name>
<sequence>MSYPYEKSGQTGPEDQPQPGFAPVEYPPQSSYQQQPYPGQTGAPAPGFAQQPGYPMPAYPAGPMPAYPAGAGYAPYGVPVAPSGGTAITAGVLAIIVGVLSLIAGVFMLIASAVVTDRSEYRTSSSDSELFGVLIGIGILVLVVGVVWCVGATLLFMRKTAGRIMLIVMSSIAIVLGLISLVGRPGAGVIGLLMSILILVFAAVPPTGRWIEAGKQTPVPPQQAYYPYY</sequence>
<feature type="transmembrane region" description="Helical" evidence="2">
    <location>
        <begin position="164"/>
        <end position="182"/>
    </location>
</feature>